<proteinExistence type="predicted"/>
<dbReference type="InterPro" id="IPR029062">
    <property type="entry name" value="Class_I_gatase-like"/>
</dbReference>
<gene>
    <name evidence="3" type="ORF">DVS28_a0649</name>
</gene>
<dbReference type="InterPro" id="IPR029010">
    <property type="entry name" value="ThuA-like"/>
</dbReference>
<evidence type="ECO:0000313" key="3">
    <source>
        <dbReference type="EMBL" id="AXV05351.1"/>
    </source>
</evidence>
<dbReference type="OrthoDB" id="5522149at2"/>
<dbReference type="PANTHER" id="PTHR40469:SF2">
    <property type="entry name" value="GALACTOSE-BINDING DOMAIN-LIKE SUPERFAMILY PROTEIN"/>
    <property type="match status" value="1"/>
</dbReference>
<feature type="signal peptide" evidence="1">
    <location>
        <begin position="1"/>
        <end position="31"/>
    </location>
</feature>
<name>A0A346XT04_9ACTN</name>
<dbReference type="PANTHER" id="PTHR40469">
    <property type="entry name" value="SECRETED GLYCOSYL HYDROLASE"/>
    <property type="match status" value="1"/>
</dbReference>
<keyword evidence="4" id="KW-1185">Reference proteome</keyword>
<dbReference type="AlphaFoldDB" id="A0A346XT04"/>
<feature type="chain" id="PRO_5038402380" evidence="1">
    <location>
        <begin position="32"/>
        <end position="283"/>
    </location>
</feature>
<evidence type="ECO:0000256" key="1">
    <source>
        <dbReference type="SAM" id="SignalP"/>
    </source>
</evidence>
<keyword evidence="1" id="KW-0732">Signal</keyword>
<reference evidence="3 4" key="1">
    <citation type="submission" date="2018-09" db="EMBL/GenBank/DDBJ databases">
        <title>Complete genome sequence of Euzebya sp. DY32-46 isolated from seawater of Pacific Ocean.</title>
        <authorList>
            <person name="Xu L."/>
            <person name="Wu Y.-H."/>
            <person name="Xu X.-W."/>
        </authorList>
    </citation>
    <scope>NUCLEOTIDE SEQUENCE [LARGE SCALE GENOMIC DNA]</scope>
    <source>
        <strain evidence="3 4">DY32-46</strain>
    </source>
</reference>
<dbReference type="Proteomes" id="UP000264006">
    <property type="component" value="Chromosome"/>
</dbReference>
<dbReference type="SUPFAM" id="SSF52317">
    <property type="entry name" value="Class I glutamine amidotransferase-like"/>
    <property type="match status" value="1"/>
</dbReference>
<dbReference type="RefSeq" id="WP_114590168.1">
    <property type="nucleotide sequence ID" value="NZ_CAXIBR010000026.1"/>
</dbReference>
<sequence>MTGGTTGVHLHGRGRRALLVLAMCMATLASAVAPVAADTDPPHLWVFSRTDGFRHGSIEHSQQVITDLAASTGAFTVEFSEDTADLTTALLDRTDAILFANTTGEHPFSEAQKAMFVDWLLDGGGFMGIHAAADTNYQWPEYQELVGAAFESHPHNGNQMGGFLLDRATVQIEDTTHPITAAWDGAEEFQMREEYYRWRQNPRGTQDVHVLLSLDETSTYTGFGQLGAISPAYDDDQPLEWTKSFRGANRVWYTNLGHYEGTYGDPQWQTHFVAAVQWVTSAE</sequence>
<dbReference type="Pfam" id="PF06283">
    <property type="entry name" value="ThuA"/>
    <property type="match status" value="1"/>
</dbReference>
<dbReference type="Gene3D" id="3.40.50.880">
    <property type="match status" value="1"/>
</dbReference>
<evidence type="ECO:0000313" key="4">
    <source>
        <dbReference type="Proteomes" id="UP000264006"/>
    </source>
</evidence>
<dbReference type="KEGG" id="euz:DVS28_a0649"/>
<organism evidence="3 4">
    <name type="scientific">Euzebya pacifica</name>
    <dbReference type="NCBI Taxonomy" id="1608957"/>
    <lineage>
        <taxon>Bacteria</taxon>
        <taxon>Bacillati</taxon>
        <taxon>Actinomycetota</taxon>
        <taxon>Nitriliruptoria</taxon>
        <taxon>Euzebyales</taxon>
    </lineage>
</organism>
<evidence type="ECO:0000259" key="2">
    <source>
        <dbReference type="Pfam" id="PF06283"/>
    </source>
</evidence>
<protein>
    <submittedName>
        <fullName evidence="3">Cytochrome c551/c552</fullName>
    </submittedName>
</protein>
<dbReference type="EMBL" id="CP031165">
    <property type="protein sequence ID" value="AXV05351.1"/>
    <property type="molecule type" value="Genomic_DNA"/>
</dbReference>
<accession>A0A346XT04</accession>
<feature type="domain" description="ThuA-like" evidence="2">
    <location>
        <begin position="46"/>
        <end position="279"/>
    </location>
</feature>